<evidence type="ECO:0000313" key="2">
    <source>
        <dbReference type="EMBL" id="OAJ37878.1"/>
    </source>
</evidence>
<reference evidence="2 3" key="1">
    <citation type="submission" date="2006-10" db="EMBL/GenBank/DDBJ databases">
        <title>The Genome Sequence of Batrachochytrium dendrobatidis JEL423.</title>
        <authorList>
            <consortium name="The Broad Institute Genome Sequencing Platform"/>
            <person name="Birren B."/>
            <person name="Lander E."/>
            <person name="Galagan J."/>
            <person name="Cuomo C."/>
            <person name="Devon K."/>
            <person name="Jaffe D."/>
            <person name="Butler J."/>
            <person name="Alvarez P."/>
            <person name="Gnerre S."/>
            <person name="Grabherr M."/>
            <person name="Kleber M."/>
            <person name="Mauceli E."/>
            <person name="Brockman W."/>
            <person name="Young S."/>
            <person name="LaButti K."/>
            <person name="Sykes S."/>
            <person name="DeCaprio D."/>
            <person name="Crawford M."/>
            <person name="Koehrsen M."/>
            <person name="Engels R."/>
            <person name="Montgomery P."/>
            <person name="Pearson M."/>
            <person name="Howarth C."/>
            <person name="Larson L."/>
            <person name="White J."/>
            <person name="O'Leary S."/>
            <person name="Kodira C."/>
            <person name="Zeng Q."/>
            <person name="Yandava C."/>
            <person name="Alvarado L."/>
            <person name="Longcore J."/>
            <person name="James T."/>
        </authorList>
    </citation>
    <scope>NUCLEOTIDE SEQUENCE [LARGE SCALE GENOMIC DNA]</scope>
    <source>
        <strain evidence="2 3">JEL423</strain>
    </source>
</reference>
<dbReference type="EMBL" id="DS022301">
    <property type="protein sequence ID" value="OAJ37878.1"/>
    <property type="molecule type" value="Genomic_DNA"/>
</dbReference>
<accession>A0A177WCQ0</accession>
<feature type="domain" description="DUF2428" evidence="1">
    <location>
        <begin position="320"/>
        <end position="439"/>
    </location>
</feature>
<proteinExistence type="predicted"/>
<dbReference type="Proteomes" id="UP000077115">
    <property type="component" value="Unassembled WGS sequence"/>
</dbReference>
<evidence type="ECO:0000313" key="3">
    <source>
        <dbReference type="Proteomes" id="UP000077115"/>
    </source>
</evidence>
<gene>
    <name evidence="2" type="ORF">BDEG_21850</name>
</gene>
<organism evidence="2 3">
    <name type="scientific">Batrachochytrium dendrobatidis (strain JEL423)</name>
    <dbReference type="NCBI Taxonomy" id="403673"/>
    <lineage>
        <taxon>Eukaryota</taxon>
        <taxon>Fungi</taxon>
        <taxon>Fungi incertae sedis</taxon>
        <taxon>Chytridiomycota</taxon>
        <taxon>Chytridiomycota incertae sedis</taxon>
        <taxon>Chytridiomycetes</taxon>
        <taxon>Rhizophydiales</taxon>
        <taxon>Rhizophydiales incertae sedis</taxon>
        <taxon>Batrachochytrium</taxon>
    </lineage>
</organism>
<dbReference type="InterPro" id="IPR019442">
    <property type="entry name" value="THADA/TRM732_DUF2428"/>
</dbReference>
<evidence type="ECO:0000259" key="1">
    <source>
        <dbReference type="Pfam" id="PF10350"/>
    </source>
</evidence>
<name>A0A177WCQ0_BATDL</name>
<dbReference type="AlphaFoldDB" id="A0A177WCQ0"/>
<dbReference type="VEuPathDB" id="FungiDB:BDEG_21850"/>
<dbReference type="Pfam" id="PF10350">
    <property type="entry name" value="DUF2428"/>
    <property type="match status" value="1"/>
</dbReference>
<reference evidence="2 3" key="2">
    <citation type="submission" date="2016-05" db="EMBL/GenBank/DDBJ databases">
        <title>Lineage-specific infection strategies underlie the spectrum of fungal disease in amphibians.</title>
        <authorList>
            <person name="Cuomo C.A."/>
            <person name="Farrer R.A."/>
            <person name="James T."/>
            <person name="Longcore J."/>
            <person name="Birren B."/>
        </authorList>
    </citation>
    <scope>NUCLEOTIDE SEQUENCE [LARGE SCALE GENOMIC DNA]</scope>
    <source>
        <strain evidence="2 3">JEL423</strain>
    </source>
</reference>
<dbReference type="OrthoDB" id="10629853at2759"/>
<sequence>MLDYLPIYAAHKDPKIRQSVIQFVGYKTIVHQHEWSKRCNVLKNILESCIDSQTDMIAVKTAIVSLRELGKLAVRSDKKNVRSSNGPVSNPHIYSAQFTSVLEDFISRHSYSTNPFDTIMLIISICKIILETISTRSLVIENCLVDLVCTCPFEVVRLASVSLLDVYKVPISQDACKALVQLAENMMTEHQTLTRLKAASIWQLLYSRCKVTVNDSNQLSITDFNQTPDRMEMWLKAMNQLLCFQLKCCNESNILNSVGTGNTFHGTLEAIQVIFESKTASHTTSKESMENSIHLILCALSISSNYIIQHPTEYDDLVPDISNNGDTSERDLGSVVYACCWRSIKCSASIITLHTCLVSRLAKVPDIQNQGFDAKYANMCQHRAVKQLINVLATVRHWGVSQHLIKNFEIVCSTLQQSDKVTTTDELTLESILQEQIQICQEPVDIVRQDERYTGQFRIVCVLLSHLPSEVQLKHISPLVDRFQSWNAQNSDWSMLLNDTKSFSWRSSLVLLFASLLKRLLSPVKGRVFPALNAPKIAQCAYQTLECLMSCRQSSIYSQIEFTPHTILIMLSELKAVHVKDIYEFSKIEELQARLVDFIMISRIGQLRQAAGRALATIVSHSDRPKILQSLLNAYTPHNNSSNQIHALLVSFSILTPESMDPQRGKELLASFALMLKHTLTTKTSAMLKSCLSEMFVLLMDTSWVHVIDESFLSILLLTRRYCTFLE</sequence>
<protein>
    <recommendedName>
        <fullName evidence="1">DUF2428 domain-containing protein</fullName>
    </recommendedName>
</protein>